<gene>
    <name evidence="1" type="ORF">BO71DRAFT_414830</name>
</gene>
<accession>A0A319E8S5</accession>
<dbReference type="Proteomes" id="UP000247810">
    <property type="component" value="Unassembled WGS sequence"/>
</dbReference>
<name>A0A319E8S5_9EURO</name>
<dbReference type="EMBL" id="KZ826234">
    <property type="protein sequence ID" value="PYH87472.1"/>
    <property type="molecule type" value="Genomic_DNA"/>
</dbReference>
<evidence type="ECO:0000313" key="2">
    <source>
        <dbReference type="Proteomes" id="UP000247810"/>
    </source>
</evidence>
<dbReference type="Pfam" id="PF11905">
    <property type="entry name" value="DUF3425"/>
    <property type="match status" value="1"/>
</dbReference>
<feature type="non-terminal residue" evidence="1">
    <location>
        <position position="1"/>
    </location>
</feature>
<dbReference type="InterPro" id="IPR021833">
    <property type="entry name" value="DUF3425"/>
</dbReference>
<keyword evidence="2" id="KW-1185">Reference proteome</keyword>
<dbReference type="VEuPathDB" id="FungiDB:BO71DRAFT_414830"/>
<proteinExistence type="predicted"/>
<reference evidence="1 2" key="1">
    <citation type="submission" date="2018-02" db="EMBL/GenBank/DDBJ databases">
        <title>The genomes of Aspergillus section Nigri reveals drivers in fungal speciation.</title>
        <authorList>
            <consortium name="DOE Joint Genome Institute"/>
            <person name="Vesth T.C."/>
            <person name="Nybo J."/>
            <person name="Theobald S."/>
            <person name="Brandl J."/>
            <person name="Frisvad J.C."/>
            <person name="Nielsen K.F."/>
            <person name="Lyhne E.K."/>
            <person name="Kogle M.E."/>
            <person name="Kuo A."/>
            <person name="Riley R."/>
            <person name="Clum A."/>
            <person name="Nolan M."/>
            <person name="Lipzen A."/>
            <person name="Salamov A."/>
            <person name="Henrissat B."/>
            <person name="Wiebenga A."/>
            <person name="De vries R.P."/>
            <person name="Grigoriev I.V."/>
            <person name="Mortensen U.H."/>
            <person name="Andersen M.R."/>
            <person name="Baker S.E."/>
        </authorList>
    </citation>
    <scope>NUCLEOTIDE SEQUENCE [LARGE SCALE GENOMIC DNA]</scope>
    <source>
        <strain evidence="1 2">CBS 707.79</strain>
    </source>
</reference>
<protein>
    <submittedName>
        <fullName evidence="1">Uncharacterized protein</fullName>
    </submittedName>
</protein>
<dbReference type="OrthoDB" id="4161589at2759"/>
<dbReference type="AlphaFoldDB" id="A0A319E8S5"/>
<evidence type="ECO:0000313" key="1">
    <source>
        <dbReference type="EMBL" id="PYH87472.1"/>
    </source>
</evidence>
<organism evidence="1 2">
    <name type="scientific">Aspergillus ellipticus CBS 707.79</name>
    <dbReference type="NCBI Taxonomy" id="1448320"/>
    <lineage>
        <taxon>Eukaryota</taxon>
        <taxon>Fungi</taxon>
        <taxon>Dikarya</taxon>
        <taxon>Ascomycota</taxon>
        <taxon>Pezizomycotina</taxon>
        <taxon>Eurotiomycetes</taxon>
        <taxon>Eurotiomycetidae</taxon>
        <taxon>Eurotiales</taxon>
        <taxon>Aspergillaceae</taxon>
        <taxon>Aspergillus</taxon>
        <taxon>Aspergillus subgen. Circumdati</taxon>
    </lineage>
</organism>
<dbReference type="PANTHER" id="PTHR37012">
    <property type="entry name" value="B-ZIP TRANSCRIPTION FACTOR (EUROFUNG)-RELATED"/>
    <property type="match status" value="1"/>
</dbReference>
<sequence>PTIITSSPPSPSPLDLLYGTKTNPLANAIYTFSLRRPLRDPERLAFGWLKYHYAKWLLSPSPTTFAKLPAFLRPTPAQLSIPHPAALDLIAWPDIRVNLIREWPVYARQRDDLFGIMACCMKVRWPWGRSILERDEGNELVMRSEFYETIMEVEGWGITKEFLRCYPSVLVGVDAGLQDWFYQVQ</sequence>
<dbReference type="PANTHER" id="PTHR37012:SF6">
    <property type="entry name" value="BZIP TRANSCRIPTION FACTOR"/>
    <property type="match status" value="1"/>
</dbReference>